<dbReference type="Proteomes" id="UP001168642">
    <property type="component" value="Unassembled WGS sequence"/>
</dbReference>
<reference evidence="1" key="1">
    <citation type="submission" date="2023-07" db="EMBL/GenBank/DDBJ databases">
        <title>Wenyingzhuangia sp. chi5 genome sequencing and assembly.</title>
        <authorList>
            <person name="Park S."/>
        </authorList>
    </citation>
    <scope>NUCLEOTIDE SEQUENCE</scope>
    <source>
        <strain evidence="1">Chi5</strain>
    </source>
</reference>
<proteinExistence type="predicted"/>
<comment type="caution">
    <text evidence="1">The sequence shown here is derived from an EMBL/GenBank/DDBJ whole genome shotgun (WGS) entry which is preliminary data.</text>
</comment>
<keyword evidence="2" id="KW-1185">Reference proteome</keyword>
<sequence length="140" mass="16187">MIVVIILTSMVVGLAFSVLSMVQKHMSTIQENLTKNTEINKLEEVLWIDFNRYGNIYYSSNKQQLIFTSALKSTTYTFFTDYLTRELDTIDIATKELTFFFDGNKVPNGTIDAIKLATDKNFQNQLIFVFKHNDATQFMK</sequence>
<dbReference type="RefSeq" id="WP_302884172.1">
    <property type="nucleotide sequence ID" value="NZ_JAUMIT010000003.1"/>
</dbReference>
<evidence type="ECO:0000313" key="2">
    <source>
        <dbReference type="Proteomes" id="UP001168642"/>
    </source>
</evidence>
<evidence type="ECO:0000313" key="1">
    <source>
        <dbReference type="EMBL" id="MDO3694920.1"/>
    </source>
</evidence>
<gene>
    <name evidence="1" type="ORF">QVZ41_08700</name>
</gene>
<organism evidence="1 2">
    <name type="scientific">Wenyingzhuangia gilva</name>
    <dbReference type="NCBI Taxonomy" id="3057677"/>
    <lineage>
        <taxon>Bacteria</taxon>
        <taxon>Pseudomonadati</taxon>
        <taxon>Bacteroidota</taxon>
        <taxon>Flavobacteriia</taxon>
        <taxon>Flavobacteriales</taxon>
        <taxon>Flavobacteriaceae</taxon>
        <taxon>Wenyingzhuangia</taxon>
    </lineage>
</organism>
<protein>
    <submittedName>
        <fullName evidence="1">Uncharacterized protein</fullName>
    </submittedName>
</protein>
<accession>A0ABT8VSG8</accession>
<name>A0ABT8VSG8_9FLAO</name>
<dbReference type="EMBL" id="JAUMIT010000003">
    <property type="protein sequence ID" value="MDO3694920.1"/>
    <property type="molecule type" value="Genomic_DNA"/>
</dbReference>